<dbReference type="SUPFAM" id="SSF103473">
    <property type="entry name" value="MFS general substrate transporter"/>
    <property type="match status" value="1"/>
</dbReference>
<dbReference type="GO" id="GO:0022857">
    <property type="term" value="F:transmembrane transporter activity"/>
    <property type="evidence" value="ECO:0007669"/>
    <property type="project" value="TreeGrafter"/>
</dbReference>
<evidence type="ECO:0000256" key="2">
    <source>
        <dbReference type="ARBA" id="ARBA00022692"/>
    </source>
</evidence>
<reference evidence="6" key="1">
    <citation type="journal article" date="2020" name="Stud. Mycol.">
        <title>101 Dothideomycetes genomes: a test case for predicting lifestyles and emergence of pathogens.</title>
        <authorList>
            <person name="Haridas S."/>
            <person name="Albert R."/>
            <person name="Binder M."/>
            <person name="Bloem J."/>
            <person name="Labutti K."/>
            <person name="Salamov A."/>
            <person name="Andreopoulos B."/>
            <person name="Baker S."/>
            <person name="Barry K."/>
            <person name="Bills G."/>
            <person name="Bluhm B."/>
            <person name="Cannon C."/>
            <person name="Castanera R."/>
            <person name="Culley D."/>
            <person name="Daum C."/>
            <person name="Ezra D."/>
            <person name="Gonzalez J."/>
            <person name="Henrissat B."/>
            <person name="Kuo A."/>
            <person name="Liang C."/>
            <person name="Lipzen A."/>
            <person name="Lutzoni F."/>
            <person name="Magnuson J."/>
            <person name="Mondo S."/>
            <person name="Nolan M."/>
            <person name="Ohm R."/>
            <person name="Pangilinan J."/>
            <person name="Park H.-J."/>
            <person name="Ramirez L."/>
            <person name="Alfaro M."/>
            <person name="Sun H."/>
            <person name="Tritt A."/>
            <person name="Yoshinaga Y."/>
            <person name="Zwiers L.-H."/>
            <person name="Turgeon B."/>
            <person name="Goodwin S."/>
            <person name="Spatafora J."/>
            <person name="Crous P."/>
            <person name="Grigoriev I."/>
        </authorList>
    </citation>
    <scope>NUCLEOTIDE SEQUENCE</scope>
    <source>
        <strain evidence="6">CBS 130266</strain>
    </source>
</reference>
<feature type="transmembrane region" description="Helical" evidence="5">
    <location>
        <begin position="42"/>
        <end position="60"/>
    </location>
</feature>
<gene>
    <name evidence="6" type="ORF">EJ08DRAFT_676167</name>
</gene>
<comment type="caution">
    <text evidence="6">The sequence shown here is derived from an EMBL/GenBank/DDBJ whole genome shotgun (WGS) entry which is preliminary data.</text>
</comment>
<evidence type="ECO:0000313" key="6">
    <source>
        <dbReference type="EMBL" id="KAF2434218.1"/>
    </source>
</evidence>
<feature type="transmembrane region" description="Helical" evidence="5">
    <location>
        <begin position="102"/>
        <end position="122"/>
    </location>
</feature>
<name>A0A9P4NZJ2_9PEZI</name>
<protein>
    <submittedName>
        <fullName evidence="6">MFS general substrate transporter</fullName>
    </submittedName>
</protein>
<dbReference type="OrthoDB" id="2585655at2759"/>
<comment type="subcellular location">
    <subcellularLocation>
        <location evidence="1">Membrane</location>
        <topology evidence="1">Multi-pass membrane protein</topology>
    </subcellularLocation>
</comment>
<keyword evidence="3 5" id="KW-1133">Transmembrane helix</keyword>
<evidence type="ECO:0000313" key="7">
    <source>
        <dbReference type="Proteomes" id="UP000800235"/>
    </source>
</evidence>
<keyword evidence="7" id="KW-1185">Reference proteome</keyword>
<accession>A0A9P4NZJ2</accession>
<dbReference type="Proteomes" id="UP000800235">
    <property type="component" value="Unassembled WGS sequence"/>
</dbReference>
<dbReference type="EMBL" id="MU007017">
    <property type="protein sequence ID" value="KAF2434218.1"/>
    <property type="molecule type" value="Genomic_DNA"/>
</dbReference>
<dbReference type="PANTHER" id="PTHR23502:SF4">
    <property type="entry name" value="MAJOR FACILITATOR SUPERFAMILY (MFS) PROFILE DOMAIN-CONTAINING PROTEIN-RELATED"/>
    <property type="match status" value="1"/>
</dbReference>
<feature type="transmembrane region" description="Helical" evidence="5">
    <location>
        <begin position="325"/>
        <end position="347"/>
    </location>
</feature>
<feature type="transmembrane region" description="Helical" evidence="5">
    <location>
        <begin position="281"/>
        <end position="305"/>
    </location>
</feature>
<proteinExistence type="predicted"/>
<dbReference type="InterPro" id="IPR036259">
    <property type="entry name" value="MFS_trans_sf"/>
</dbReference>
<evidence type="ECO:0000256" key="4">
    <source>
        <dbReference type="ARBA" id="ARBA00023136"/>
    </source>
</evidence>
<dbReference type="GO" id="GO:0005886">
    <property type="term" value="C:plasma membrane"/>
    <property type="evidence" value="ECO:0007669"/>
    <property type="project" value="TreeGrafter"/>
</dbReference>
<evidence type="ECO:0000256" key="1">
    <source>
        <dbReference type="ARBA" id="ARBA00004141"/>
    </source>
</evidence>
<organism evidence="6 7">
    <name type="scientific">Tothia fuscella</name>
    <dbReference type="NCBI Taxonomy" id="1048955"/>
    <lineage>
        <taxon>Eukaryota</taxon>
        <taxon>Fungi</taxon>
        <taxon>Dikarya</taxon>
        <taxon>Ascomycota</taxon>
        <taxon>Pezizomycotina</taxon>
        <taxon>Dothideomycetes</taxon>
        <taxon>Pleosporomycetidae</taxon>
        <taxon>Venturiales</taxon>
        <taxon>Cylindrosympodiaceae</taxon>
        <taxon>Tothia</taxon>
    </lineage>
</organism>
<dbReference type="Gene3D" id="1.20.1250.20">
    <property type="entry name" value="MFS general substrate transporter like domains"/>
    <property type="match status" value="1"/>
</dbReference>
<evidence type="ECO:0000256" key="5">
    <source>
        <dbReference type="SAM" id="Phobius"/>
    </source>
</evidence>
<feature type="transmembrane region" description="Helical" evidence="5">
    <location>
        <begin position="400"/>
        <end position="423"/>
    </location>
</feature>
<dbReference type="PANTHER" id="PTHR23502">
    <property type="entry name" value="MAJOR FACILITATOR SUPERFAMILY"/>
    <property type="match status" value="1"/>
</dbReference>
<feature type="transmembrane region" description="Helical" evidence="5">
    <location>
        <begin position="72"/>
        <end position="90"/>
    </location>
</feature>
<feature type="transmembrane region" description="Helical" evidence="5">
    <location>
        <begin position="468"/>
        <end position="486"/>
    </location>
</feature>
<keyword evidence="4 5" id="KW-0472">Membrane</keyword>
<feature type="transmembrane region" description="Helical" evidence="5">
    <location>
        <begin position="443"/>
        <end position="462"/>
    </location>
</feature>
<dbReference type="AlphaFoldDB" id="A0A9P4NZJ2"/>
<feature type="transmembrane region" description="Helical" evidence="5">
    <location>
        <begin position="368"/>
        <end position="388"/>
    </location>
</feature>
<keyword evidence="2 5" id="KW-0812">Transmembrane</keyword>
<sequence length="505" mass="55513">MFMIITTIGGLLHMLGTGKRILAERYHVDFPVAVKYIAPPGIIANAIALFFASAIAAVWGKRIGILLGRARLMSLSSFVHVIGPDAAHVVAGNIIEKLGIKYLYIVTFSVMAPLVLCIFFFMRETTFVRRKPALPFNITCGDFETKKDEESNAGEWLAHLNGIDENKSKTVVTIDIRELSHSTISNTSDITPSTDNGALDVNFETRKDEESNADEKKPKDFVKVAIHELSHSATSSTSDIAPSTDNENGALDIEHTFRQNLRIYRGRVTTRNFFLAFLQPFPLMLFPTIMFATVLNGAFTTWAMMNNVAMNQVLLYEPYNLTPSTMAYIGLPGSIIGLLSAVCAACLSDWLVKNKMAKRNEGVYEPEYRLLLLIPAVLFSTLAFTLLGPAFASQASIPKIVGLGLFFHMAVPFAHSACVTYIFDTKGDSATEAFVASGLAKHVFMWACTMFVPTWFAGVGPVQCYRTLAVLNVCFAVVGVPMYVFGKRLRGFCARNKFLATVAGN</sequence>
<evidence type="ECO:0000256" key="3">
    <source>
        <dbReference type="ARBA" id="ARBA00022989"/>
    </source>
</evidence>